<dbReference type="RefSeq" id="WP_234754495.1">
    <property type="nucleotide sequence ID" value="NZ_BAAAWN010000001.1"/>
</dbReference>
<gene>
    <name evidence="2" type="ORF">ACFFP1_23575</name>
</gene>
<evidence type="ECO:0000313" key="3">
    <source>
        <dbReference type="Proteomes" id="UP001589702"/>
    </source>
</evidence>
<dbReference type="InterPro" id="IPR036514">
    <property type="entry name" value="SGNH_hydro_sf"/>
</dbReference>
<dbReference type="EMBL" id="JBHMBC010000041">
    <property type="protein sequence ID" value="MFB9822459.1"/>
    <property type="molecule type" value="Genomic_DNA"/>
</dbReference>
<dbReference type="PANTHER" id="PTHR43784">
    <property type="entry name" value="GDSL-LIKE LIPASE/ACYLHYDROLASE, PUTATIVE (AFU_ORTHOLOGUE AFUA_2G00820)-RELATED"/>
    <property type="match status" value="1"/>
</dbReference>
<dbReference type="GO" id="GO:0016787">
    <property type="term" value="F:hydrolase activity"/>
    <property type="evidence" value="ECO:0007669"/>
    <property type="project" value="UniProtKB-KW"/>
</dbReference>
<organism evidence="2 3">
    <name type="scientific">Arthrobacter ramosus</name>
    <dbReference type="NCBI Taxonomy" id="1672"/>
    <lineage>
        <taxon>Bacteria</taxon>
        <taxon>Bacillati</taxon>
        <taxon>Actinomycetota</taxon>
        <taxon>Actinomycetes</taxon>
        <taxon>Micrococcales</taxon>
        <taxon>Micrococcaceae</taxon>
        <taxon>Arthrobacter</taxon>
    </lineage>
</organism>
<feature type="domain" description="SGNH hydrolase-type esterase" evidence="1">
    <location>
        <begin position="11"/>
        <end position="184"/>
    </location>
</feature>
<keyword evidence="3" id="KW-1185">Reference proteome</keyword>
<dbReference type="EC" id="3.1.-.-" evidence="2"/>
<dbReference type="InterPro" id="IPR013830">
    <property type="entry name" value="SGNH_hydro"/>
</dbReference>
<dbReference type="Pfam" id="PF13472">
    <property type="entry name" value="Lipase_GDSL_2"/>
    <property type="match status" value="1"/>
</dbReference>
<dbReference type="Proteomes" id="UP001589702">
    <property type="component" value="Unassembled WGS sequence"/>
</dbReference>
<keyword evidence="2" id="KW-0378">Hydrolase</keyword>
<proteinExistence type="predicted"/>
<comment type="caution">
    <text evidence="2">The sequence shown here is derived from an EMBL/GenBank/DDBJ whole genome shotgun (WGS) entry which is preliminary data.</text>
</comment>
<sequence>MGMHTPLRFVAVGDSFTEGVGDTDLRLPNDCRGWADRVAEELARHRPRTQYANLALRGRRLRQIVVGQLEPALAMAPTLVSFHAGGNDLLGARLDMRTLVRGFEDAVARIVQTGAQVLLFTEYNVPLSPVLEPLKLRTAVFNKHIRRISAAYGTLLVDHWCFEKYQDRRMWAPDRLHMSGIGHEYMAKKVLEVLGAAHSLGSPVLGALQPRSRAEIMADNAAWLRRDVAPWLSRRFRGVSSGDHLSARWPVVLPASRLTTFWDGRASQQPNFRGSRRGEAPKMCSA</sequence>
<dbReference type="CDD" id="cd01832">
    <property type="entry name" value="SGNH_hydrolase_like_1"/>
    <property type="match status" value="1"/>
</dbReference>
<reference evidence="2 3" key="1">
    <citation type="submission" date="2024-09" db="EMBL/GenBank/DDBJ databases">
        <authorList>
            <person name="Sun Q."/>
            <person name="Mori K."/>
        </authorList>
    </citation>
    <scope>NUCLEOTIDE SEQUENCE [LARGE SCALE GENOMIC DNA]</scope>
    <source>
        <strain evidence="2 3">JCM 1334</strain>
    </source>
</reference>
<protein>
    <submittedName>
        <fullName evidence="2">SGNH/GDSL hydrolase family protein</fullName>
        <ecNumber evidence="2">3.1.-.-</ecNumber>
    </submittedName>
</protein>
<accession>A0ABV5Y650</accession>
<dbReference type="InterPro" id="IPR053140">
    <property type="entry name" value="GDSL_Rv0518-like"/>
</dbReference>
<evidence type="ECO:0000259" key="1">
    <source>
        <dbReference type="Pfam" id="PF13472"/>
    </source>
</evidence>
<dbReference type="Gene3D" id="3.40.50.1110">
    <property type="entry name" value="SGNH hydrolase"/>
    <property type="match status" value="1"/>
</dbReference>
<name>A0ABV5Y650_ARTRM</name>
<evidence type="ECO:0000313" key="2">
    <source>
        <dbReference type="EMBL" id="MFB9822459.1"/>
    </source>
</evidence>
<dbReference type="SUPFAM" id="SSF52266">
    <property type="entry name" value="SGNH hydrolase"/>
    <property type="match status" value="1"/>
</dbReference>
<dbReference type="PANTHER" id="PTHR43784:SF2">
    <property type="entry name" value="GDSL-LIKE LIPASE_ACYLHYDROLASE, PUTATIVE (AFU_ORTHOLOGUE AFUA_2G00820)-RELATED"/>
    <property type="match status" value="1"/>
</dbReference>